<proteinExistence type="predicted"/>
<dbReference type="NCBIfam" id="NF045672">
    <property type="entry name" value="MCP_gp7_epsi_15"/>
    <property type="match status" value="1"/>
</dbReference>
<keyword evidence="2" id="KW-1185">Reference proteome</keyword>
<protein>
    <submittedName>
        <fullName evidence="1">Phage capsid protein</fullName>
    </submittedName>
</protein>
<comment type="caution">
    <text evidence="1">The sequence shown here is derived from an EMBL/GenBank/DDBJ whole genome shotgun (WGS) entry which is preliminary data.</text>
</comment>
<organism evidence="1 2">
    <name type="scientific">Streptomyces zhihengii</name>
    <dbReference type="NCBI Taxonomy" id="1818004"/>
    <lineage>
        <taxon>Bacteria</taxon>
        <taxon>Bacillati</taxon>
        <taxon>Actinomycetota</taxon>
        <taxon>Actinomycetes</taxon>
        <taxon>Kitasatosporales</taxon>
        <taxon>Streptomycetaceae</taxon>
        <taxon>Streptomyces</taxon>
    </lineage>
</organism>
<reference evidence="1 2" key="1">
    <citation type="journal article" date="2016" name="Arch. Microbiol.">
        <title>Streptomyces zhihengii sp. nov., isolated from rhizospheric soil of Psammosilene tunicoides.</title>
        <authorList>
            <person name="Huang M.J."/>
            <person name="Fei J.J."/>
            <person name="Salam N."/>
            <person name="Kim C.J."/>
            <person name="Hozzein W.N."/>
            <person name="Xiao M."/>
            <person name="Huang H.Q."/>
            <person name="Li W.J."/>
        </authorList>
    </citation>
    <scope>NUCLEOTIDE SEQUENCE [LARGE SCALE GENOMIC DNA]</scope>
    <source>
        <strain evidence="1 2">YIM T102</strain>
    </source>
</reference>
<evidence type="ECO:0000313" key="2">
    <source>
        <dbReference type="Proteomes" id="UP000664109"/>
    </source>
</evidence>
<gene>
    <name evidence="1" type="ORF">JE024_20220</name>
</gene>
<dbReference type="RefSeq" id="WP_205374930.1">
    <property type="nucleotide sequence ID" value="NZ_JAFEJA010000001.1"/>
</dbReference>
<dbReference type="EMBL" id="JAFEJA010000001">
    <property type="protein sequence ID" value="MBM9621023.1"/>
    <property type="molecule type" value="Genomic_DNA"/>
</dbReference>
<name>A0ABS2UUB3_9ACTN</name>
<dbReference type="Proteomes" id="UP000664109">
    <property type="component" value="Unassembled WGS sequence"/>
</dbReference>
<accession>A0ABS2UUB3</accession>
<evidence type="ECO:0000313" key="1">
    <source>
        <dbReference type="EMBL" id="MBM9621023.1"/>
    </source>
</evidence>
<dbReference type="InterPro" id="IPR048813">
    <property type="entry name" value="GP7-like"/>
</dbReference>
<sequence>MPVTLAQAKLNATDDIDVNVIDEFAKNNYLLETMTFDDVVNQAGAGATLTYGYTRLVSQPTADFRAINSEYTPAEVTKARYTVDLKPLGGSFQIDRVNNRIAAAAETTLQMQQKIKGTQARFNDAVINGDTAVDANGFDGLSKSLAASSTEYGAAVSTDWRGVTIGADAGKANDGLDALDAWLSMLDGPADAILGNIDSIARIRSLARRAGYYDRSSSAFGTQVETYRGIPFVDLGAKAGSNNLVIPTTSKTVATVAGNYTDIYALRFGLDGFHGVSMAGAPLVQTWLPDFSTSGAVKTGEVELGPAAVVLKRTKAAAVFRNILVR</sequence>